<accession>A0A8J5SZ37</accession>
<organism evidence="1 2">
    <name type="scientific">Zizania palustris</name>
    <name type="common">Northern wild rice</name>
    <dbReference type="NCBI Taxonomy" id="103762"/>
    <lineage>
        <taxon>Eukaryota</taxon>
        <taxon>Viridiplantae</taxon>
        <taxon>Streptophyta</taxon>
        <taxon>Embryophyta</taxon>
        <taxon>Tracheophyta</taxon>
        <taxon>Spermatophyta</taxon>
        <taxon>Magnoliopsida</taxon>
        <taxon>Liliopsida</taxon>
        <taxon>Poales</taxon>
        <taxon>Poaceae</taxon>
        <taxon>BOP clade</taxon>
        <taxon>Oryzoideae</taxon>
        <taxon>Oryzeae</taxon>
        <taxon>Zizaniinae</taxon>
        <taxon>Zizania</taxon>
    </lineage>
</organism>
<reference evidence="1" key="1">
    <citation type="journal article" date="2021" name="bioRxiv">
        <title>Whole Genome Assembly and Annotation of Northern Wild Rice, Zizania palustris L., Supports a Whole Genome Duplication in the Zizania Genus.</title>
        <authorList>
            <person name="Haas M."/>
            <person name="Kono T."/>
            <person name="Macchietto M."/>
            <person name="Millas R."/>
            <person name="McGilp L."/>
            <person name="Shao M."/>
            <person name="Duquette J."/>
            <person name="Hirsch C.N."/>
            <person name="Kimball J."/>
        </authorList>
    </citation>
    <scope>NUCLEOTIDE SEQUENCE</scope>
    <source>
        <tissue evidence="1">Fresh leaf tissue</tissue>
    </source>
</reference>
<comment type="caution">
    <text evidence="1">The sequence shown here is derived from an EMBL/GenBank/DDBJ whole genome shotgun (WGS) entry which is preliminary data.</text>
</comment>
<name>A0A8J5SZ37_ZIZPA</name>
<evidence type="ECO:0000313" key="1">
    <source>
        <dbReference type="EMBL" id="KAG8083855.1"/>
    </source>
</evidence>
<proteinExistence type="predicted"/>
<reference evidence="1" key="2">
    <citation type="submission" date="2021-02" db="EMBL/GenBank/DDBJ databases">
        <authorList>
            <person name="Kimball J.A."/>
            <person name="Haas M.W."/>
            <person name="Macchietto M."/>
            <person name="Kono T."/>
            <person name="Duquette J."/>
            <person name="Shao M."/>
        </authorList>
    </citation>
    <scope>NUCLEOTIDE SEQUENCE</scope>
    <source>
        <tissue evidence="1">Fresh leaf tissue</tissue>
    </source>
</reference>
<protein>
    <submittedName>
        <fullName evidence="1">Uncharacterized protein</fullName>
    </submittedName>
</protein>
<evidence type="ECO:0000313" key="2">
    <source>
        <dbReference type="Proteomes" id="UP000729402"/>
    </source>
</evidence>
<gene>
    <name evidence="1" type="ORF">GUJ93_ZPchr0010g8960</name>
</gene>
<dbReference type="AlphaFoldDB" id="A0A8J5SZ37"/>
<dbReference type="EMBL" id="JAAALK010000082">
    <property type="protein sequence ID" value="KAG8083855.1"/>
    <property type="molecule type" value="Genomic_DNA"/>
</dbReference>
<keyword evidence="2" id="KW-1185">Reference proteome</keyword>
<sequence>MSGRDFATGERWNAGWLQGCWQWLFTILLTEFFQCLIRRVLGLSEQKQDCRSCCSLSNQANFSASFQVRLSSKFL</sequence>
<dbReference type="Proteomes" id="UP000729402">
    <property type="component" value="Unassembled WGS sequence"/>
</dbReference>